<accession>A0A8J7I1W0</accession>
<feature type="domain" description="ATP-grasp" evidence="2">
    <location>
        <begin position="84"/>
        <end position="275"/>
    </location>
</feature>
<organism evidence="3 4">
    <name type="scientific">Dendronalium phyllosphericum CENA369</name>
    <dbReference type="NCBI Taxonomy" id="1725256"/>
    <lineage>
        <taxon>Bacteria</taxon>
        <taxon>Bacillati</taxon>
        <taxon>Cyanobacteriota</taxon>
        <taxon>Cyanophyceae</taxon>
        <taxon>Nostocales</taxon>
        <taxon>Nostocaceae</taxon>
        <taxon>Dendronalium</taxon>
        <taxon>Dendronalium phyllosphericum</taxon>
    </lineage>
</organism>
<keyword evidence="4" id="KW-1185">Reference proteome</keyword>
<keyword evidence="1" id="KW-0067">ATP-binding</keyword>
<protein>
    <submittedName>
        <fullName evidence="3">Alpha-L-glutamate ligase</fullName>
    </submittedName>
</protein>
<dbReference type="PANTHER" id="PTHR21621:SF0">
    <property type="entry name" value="BETA-CITRYLGLUTAMATE SYNTHASE B-RELATED"/>
    <property type="match status" value="1"/>
</dbReference>
<gene>
    <name evidence="3" type="ORF">I8752_16090</name>
</gene>
<dbReference type="RefSeq" id="WP_214433323.1">
    <property type="nucleotide sequence ID" value="NZ_CAWPUQ010000313.1"/>
</dbReference>
<dbReference type="GO" id="GO:0016879">
    <property type="term" value="F:ligase activity, forming carbon-nitrogen bonds"/>
    <property type="evidence" value="ECO:0007669"/>
    <property type="project" value="TreeGrafter"/>
</dbReference>
<dbReference type="PANTHER" id="PTHR21621">
    <property type="entry name" value="RIBOSOMAL PROTEIN S6 MODIFICATION PROTEIN"/>
    <property type="match status" value="1"/>
</dbReference>
<sequence>MITNIRLVLAAAKELDLDFEILHPNQNLVKVVVNEKPYYFTNYSTPFLSQSISKIFKDKDYTYHLLKDTVNLPKTKAFLSPYCKEIYKEYLLYLDIDSMIGEIKATFNLPLIIKKNAGSAGNNVFLCQDINEVKLSLEQIFNVNSKEYDYVALAQEYIDIAREYRTIIFNNELLLLYEKSKFEAKFIGNLSPLHWEGAKAIHITDKKIIASIENFVRPIFQEFSVDYGGFDIAVDKNGKYWLIEINSHPNFDIFIRDNNETIIVEMFKKMLISFS</sequence>
<proteinExistence type="predicted"/>
<evidence type="ECO:0000256" key="1">
    <source>
        <dbReference type="PROSITE-ProRule" id="PRU00409"/>
    </source>
</evidence>
<dbReference type="GO" id="GO:0005524">
    <property type="term" value="F:ATP binding"/>
    <property type="evidence" value="ECO:0007669"/>
    <property type="project" value="UniProtKB-UniRule"/>
</dbReference>
<comment type="caution">
    <text evidence="3">The sequence shown here is derived from an EMBL/GenBank/DDBJ whole genome shotgun (WGS) entry which is preliminary data.</text>
</comment>
<dbReference type="SUPFAM" id="SSF56059">
    <property type="entry name" value="Glutathione synthetase ATP-binding domain-like"/>
    <property type="match status" value="1"/>
</dbReference>
<dbReference type="Pfam" id="PF08443">
    <property type="entry name" value="RimK"/>
    <property type="match status" value="1"/>
</dbReference>
<reference evidence="3 4" key="1">
    <citation type="journal article" date="2021" name="Int. J. Syst. Evol. Microbiol.">
        <title>Amazonocrinis nigriterrae gen. nov., sp. nov., Atlanticothrix silvestris gen. nov., sp. nov. and Dendronalium phyllosphericum gen. nov., sp. nov., nostocacean cyanobacteria from Brazilian environments.</title>
        <authorList>
            <person name="Alvarenga D.O."/>
            <person name="Andreote A.P.D."/>
            <person name="Branco L.H.Z."/>
            <person name="Delbaje E."/>
            <person name="Cruz R.B."/>
            <person name="Varani A.M."/>
            <person name="Fiore M.F."/>
        </authorList>
    </citation>
    <scope>NUCLEOTIDE SEQUENCE [LARGE SCALE GENOMIC DNA]</scope>
    <source>
        <strain evidence="3 4">CENA369</strain>
    </source>
</reference>
<dbReference type="GO" id="GO:0005737">
    <property type="term" value="C:cytoplasm"/>
    <property type="evidence" value="ECO:0007669"/>
    <property type="project" value="TreeGrafter"/>
</dbReference>
<evidence type="ECO:0000313" key="4">
    <source>
        <dbReference type="Proteomes" id="UP000662314"/>
    </source>
</evidence>
<dbReference type="Gene3D" id="3.30.470.20">
    <property type="entry name" value="ATP-grasp fold, B domain"/>
    <property type="match status" value="1"/>
</dbReference>
<dbReference type="InterPro" id="IPR011761">
    <property type="entry name" value="ATP-grasp"/>
</dbReference>
<evidence type="ECO:0000259" key="2">
    <source>
        <dbReference type="PROSITE" id="PS50975"/>
    </source>
</evidence>
<dbReference type="AlphaFoldDB" id="A0A8J7I1W0"/>
<dbReference type="Proteomes" id="UP000662314">
    <property type="component" value="Unassembled WGS sequence"/>
</dbReference>
<dbReference type="GO" id="GO:0046872">
    <property type="term" value="F:metal ion binding"/>
    <property type="evidence" value="ECO:0007669"/>
    <property type="project" value="InterPro"/>
</dbReference>
<evidence type="ECO:0000313" key="3">
    <source>
        <dbReference type="EMBL" id="MBH8574515.1"/>
    </source>
</evidence>
<dbReference type="InterPro" id="IPR013651">
    <property type="entry name" value="ATP-grasp_RimK-type"/>
</dbReference>
<dbReference type="EMBL" id="JAECZA010000076">
    <property type="protein sequence ID" value="MBH8574515.1"/>
    <property type="molecule type" value="Genomic_DNA"/>
</dbReference>
<dbReference type="PROSITE" id="PS50975">
    <property type="entry name" value="ATP_GRASP"/>
    <property type="match status" value="1"/>
</dbReference>
<name>A0A8J7I1W0_9NOST</name>
<keyword evidence="3" id="KW-0436">Ligase</keyword>
<keyword evidence="1" id="KW-0547">Nucleotide-binding</keyword>